<comment type="caution">
    <text evidence="9">The sequence shown here is derived from an EMBL/GenBank/DDBJ whole genome shotgun (WGS) entry which is preliminary data.</text>
</comment>
<feature type="transmembrane region" description="Helical" evidence="7">
    <location>
        <begin position="159"/>
        <end position="177"/>
    </location>
</feature>
<feature type="transmembrane region" description="Helical" evidence="7">
    <location>
        <begin position="275"/>
        <end position="301"/>
    </location>
</feature>
<name>A0A8J2LCD9_9HEXA</name>
<dbReference type="OrthoDB" id="4540492at2759"/>
<dbReference type="InterPro" id="IPR045263">
    <property type="entry name" value="GLUT"/>
</dbReference>
<dbReference type="Proteomes" id="UP000708208">
    <property type="component" value="Unassembled WGS sequence"/>
</dbReference>
<gene>
    <name evidence="9" type="ORF">AFUS01_LOCUS30607</name>
</gene>
<evidence type="ECO:0000259" key="8">
    <source>
        <dbReference type="PROSITE" id="PS50850"/>
    </source>
</evidence>
<dbReference type="InterPro" id="IPR020846">
    <property type="entry name" value="MFS_dom"/>
</dbReference>
<dbReference type="AlphaFoldDB" id="A0A8J2LCD9"/>
<keyword evidence="2 6" id="KW-0813">Transport</keyword>
<dbReference type="PROSITE" id="PS50850">
    <property type="entry name" value="MFS"/>
    <property type="match status" value="1"/>
</dbReference>
<dbReference type="PANTHER" id="PTHR23503">
    <property type="entry name" value="SOLUTE CARRIER FAMILY 2"/>
    <property type="match status" value="1"/>
</dbReference>
<evidence type="ECO:0000256" key="7">
    <source>
        <dbReference type="SAM" id="Phobius"/>
    </source>
</evidence>
<evidence type="ECO:0000256" key="5">
    <source>
        <dbReference type="ARBA" id="ARBA00023136"/>
    </source>
</evidence>
<dbReference type="InterPro" id="IPR005828">
    <property type="entry name" value="MFS_sugar_transport-like"/>
</dbReference>
<dbReference type="PROSITE" id="PS00217">
    <property type="entry name" value="SUGAR_TRANSPORT_2"/>
    <property type="match status" value="1"/>
</dbReference>
<dbReference type="GO" id="GO:0015149">
    <property type="term" value="F:hexose transmembrane transporter activity"/>
    <property type="evidence" value="ECO:0007669"/>
    <property type="project" value="TreeGrafter"/>
</dbReference>
<dbReference type="GO" id="GO:0016020">
    <property type="term" value="C:membrane"/>
    <property type="evidence" value="ECO:0007669"/>
    <property type="project" value="UniProtKB-SubCell"/>
</dbReference>
<feature type="transmembrane region" description="Helical" evidence="7">
    <location>
        <begin position="126"/>
        <end position="147"/>
    </location>
</feature>
<feature type="transmembrane region" description="Helical" evidence="7">
    <location>
        <begin position="434"/>
        <end position="455"/>
    </location>
</feature>
<feature type="transmembrane region" description="Helical" evidence="7">
    <location>
        <begin position="100"/>
        <end position="120"/>
    </location>
</feature>
<evidence type="ECO:0000256" key="3">
    <source>
        <dbReference type="ARBA" id="ARBA00022692"/>
    </source>
</evidence>
<comment type="subcellular location">
    <subcellularLocation>
        <location evidence="1">Membrane</location>
        <topology evidence="1">Multi-pass membrane protein</topology>
    </subcellularLocation>
</comment>
<organism evidence="9 10">
    <name type="scientific">Allacma fusca</name>
    <dbReference type="NCBI Taxonomy" id="39272"/>
    <lineage>
        <taxon>Eukaryota</taxon>
        <taxon>Metazoa</taxon>
        <taxon>Ecdysozoa</taxon>
        <taxon>Arthropoda</taxon>
        <taxon>Hexapoda</taxon>
        <taxon>Collembola</taxon>
        <taxon>Symphypleona</taxon>
        <taxon>Sminthuridae</taxon>
        <taxon>Allacma</taxon>
    </lineage>
</organism>
<comment type="similarity">
    <text evidence="6">Belongs to the major facilitator superfamily. Sugar transporter (TC 2.A.1.1) family.</text>
</comment>
<evidence type="ECO:0000313" key="9">
    <source>
        <dbReference type="EMBL" id="CAG7820204.1"/>
    </source>
</evidence>
<keyword evidence="4 7" id="KW-1133">Transmembrane helix</keyword>
<evidence type="ECO:0000313" key="10">
    <source>
        <dbReference type="Proteomes" id="UP000708208"/>
    </source>
</evidence>
<feature type="transmembrane region" description="Helical" evidence="7">
    <location>
        <begin position="340"/>
        <end position="363"/>
    </location>
</feature>
<dbReference type="InterPro" id="IPR003663">
    <property type="entry name" value="Sugar/inositol_transpt"/>
</dbReference>
<feature type="domain" description="Major facilitator superfamily (MFS) profile" evidence="8">
    <location>
        <begin position="18"/>
        <end position="461"/>
    </location>
</feature>
<feature type="transmembrane region" description="Helical" evidence="7">
    <location>
        <begin position="313"/>
        <end position="333"/>
    </location>
</feature>
<feature type="transmembrane region" description="Helical" evidence="7">
    <location>
        <begin position="68"/>
        <end position="88"/>
    </location>
</feature>
<dbReference type="EMBL" id="CAJVCH010472568">
    <property type="protein sequence ID" value="CAG7820204.1"/>
    <property type="molecule type" value="Genomic_DNA"/>
</dbReference>
<evidence type="ECO:0000256" key="6">
    <source>
        <dbReference type="RuleBase" id="RU003346"/>
    </source>
</evidence>
<keyword evidence="5 7" id="KW-0472">Membrane</keyword>
<dbReference type="FunFam" id="1.20.1250.20:FF:000029">
    <property type="entry name" value="solute carrier family 2, facilitated glucose transporter member 4"/>
    <property type="match status" value="1"/>
</dbReference>
<keyword evidence="10" id="KW-1185">Reference proteome</keyword>
<feature type="transmembrane region" description="Helical" evidence="7">
    <location>
        <begin position="369"/>
        <end position="396"/>
    </location>
</feature>
<dbReference type="PANTHER" id="PTHR23503:SF8">
    <property type="entry name" value="FACILITATED GLUCOSE TRANSPORTER PROTEIN 1"/>
    <property type="match status" value="1"/>
</dbReference>
<keyword evidence="3 7" id="KW-0812">Transmembrane</keyword>
<evidence type="ECO:0000256" key="4">
    <source>
        <dbReference type="ARBA" id="ARBA00022989"/>
    </source>
</evidence>
<evidence type="ECO:0000256" key="1">
    <source>
        <dbReference type="ARBA" id="ARBA00004141"/>
    </source>
</evidence>
<protein>
    <recommendedName>
        <fullName evidence="8">Major facilitator superfamily (MFS) profile domain-containing protein</fullName>
    </recommendedName>
</protein>
<dbReference type="Pfam" id="PF00083">
    <property type="entry name" value="Sugar_tr"/>
    <property type="match status" value="1"/>
</dbReference>
<reference evidence="9" key="1">
    <citation type="submission" date="2021-06" db="EMBL/GenBank/DDBJ databases">
        <authorList>
            <person name="Hodson N. C."/>
            <person name="Mongue J. A."/>
            <person name="Jaron S. K."/>
        </authorList>
    </citation>
    <scope>NUCLEOTIDE SEQUENCE</scope>
</reference>
<feature type="transmembrane region" description="Helical" evidence="7">
    <location>
        <begin position="408"/>
        <end position="428"/>
    </location>
</feature>
<dbReference type="NCBIfam" id="TIGR00879">
    <property type="entry name" value="SP"/>
    <property type="match status" value="1"/>
</dbReference>
<evidence type="ECO:0000256" key="2">
    <source>
        <dbReference type="ARBA" id="ARBA00022448"/>
    </source>
</evidence>
<feature type="transmembrane region" description="Helical" evidence="7">
    <location>
        <begin position="189"/>
        <end position="210"/>
    </location>
</feature>
<proteinExistence type="inferred from homology"/>
<dbReference type="InterPro" id="IPR005829">
    <property type="entry name" value="Sugar_transporter_CS"/>
</dbReference>
<accession>A0A8J2LCD9</accession>
<sequence>MVIKPPVQGLNGRLALAIAAAAFGSAFQHGYNTGVLNAPEKLISQFINTTVHERTGSYLDEGTLGLKWSIVISIYCVGGVIGALLTGIIADKLGRKGGLLWNNVTVLIAAVLLGFAKAAGSYEMLIAGRFVIGFNNGLNAGLTPMYLSEISPMHLRGSIGTVYQLVVVISILVSQILGLEPLLGTETRWPWLLAVTALPAIFQLATLPLCPESPKFILLNQGKEIEAQKSLTWLRGTIEVHDELDDMRAEYEAMKLVSRVNLKDMFTSASLRMPLVIACMMMLAQQLSGINAVIFFSTKIFESAGLDTLTSQYATLGMGAMNVAMTLISLVLVEKSGRKTLMLVGLGGMFIDVILLFLCIKFQDSAAWISYVSIIFVILFVVMFATGPGSIPWFLVSELFSQGARSHATSIAVGVNWSANFIVGLTFSPLLIAIGPYVFLVFATILGLFWLFTFFKVPETKNKTIEEISAFFRQRGYN</sequence>